<protein>
    <submittedName>
        <fullName evidence="1">Uncharacterized protein</fullName>
    </submittedName>
</protein>
<keyword evidence="2" id="KW-1185">Reference proteome</keyword>
<reference evidence="1 2" key="1">
    <citation type="submission" date="2020-04" db="EMBL/GenBank/DDBJ databases">
        <title>Luteolibacter sp. G-1-1-1 isolated from soil.</title>
        <authorList>
            <person name="Dahal R.H."/>
        </authorList>
    </citation>
    <scope>NUCLEOTIDE SEQUENCE [LARGE SCALE GENOMIC DNA]</scope>
    <source>
        <strain evidence="1 2">G-1-1-1</strain>
    </source>
</reference>
<sequence>MLFPTKGLKAINHKDTHYRWIYRNRAGKNELWVEMSASAAGQFMIADVPRVVNLEMIPKAIDFARENGWDPLKKADPFRCRYFKGSFHHLEA</sequence>
<dbReference type="RefSeq" id="WP_169454083.1">
    <property type="nucleotide sequence ID" value="NZ_CP051774.1"/>
</dbReference>
<name>A0A858RHP4_9BACT</name>
<gene>
    <name evidence="1" type="ORF">HHL09_08215</name>
</gene>
<organism evidence="1 2">
    <name type="scientific">Luteolibacter luteus</name>
    <dbReference type="NCBI Taxonomy" id="2728835"/>
    <lineage>
        <taxon>Bacteria</taxon>
        <taxon>Pseudomonadati</taxon>
        <taxon>Verrucomicrobiota</taxon>
        <taxon>Verrucomicrobiia</taxon>
        <taxon>Verrucomicrobiales</taxon>
        <taxon>Verrucomicrobiaceae</taxon>
        <taxon>Luteolibacter</taxon>
    </lineage>
</organism>
<proteinExistence type="predicted"/>
<evidence type="ECO:0000313" key="1">
    <source>
        <dbReference type="EMBL" id="QJE95770.1"/>
    </source>
</evidence>
<dbReference type="EMBL" id="CP051774">
    <property type="protein sequence ID" value="QJE95770.1"/>
    <property type="molecule type" value="Genomic_DNA"/>
</dbReference>
<accession>A0A858RHP4</accession>
<dbReference type="KEGG" id="luo:HHL09_08215"/>
<evidence type="ECO:0000313" key="2">
    <source>
        <dbReference type="Proteomes" id="UP000501812"/>
    </source>
</evidence>
<dbReference type="Proteomes" id="UP000501812">
    <property type="component" value="Chromosome"/>
</dbReference>
<dbReference type="AlphaFoldDB" id="A0A858RHP4"/>